<sequence length="279" mass="31281">MPQPGVHCSRPHPDPWCNCEKNHETWTSGTAKLRKTVPVKPKKAEAATWGEPRRVRFWADSCSGPLWKRATSARGRRVLVETNGTDADSYQALITPPRYAYTGTLFGASVGSSWGARQALDRARQEEMERLGVTPEMLEAAREIGLTLEQSMDGLRATQESLGTLQRIARRLDAENTELYAKATQAVTDGDDTMARKYLLERTAIEEKLKKTLTECADEKKRFSRMERNVEALEERAREIERLLSRSVGAKAMQNSSELGLALSSEDPLLKKFRDAGLE</sequence>
<keyword evidence="1" id="KW-0175">Coiled coil</keyword>
<evidence type="ECO:0000256" key="1">
    <source>
        <dbReference type="SAM" id="Coils"/>
    </source>
</evidence>
<feature type="coiled-coil region" evidence="1">
    <location>
        <begin position="216"/>
        <end position="243"/>
    </location>
</feature>
<proteinExistence type="predicted"/>
<dbReference type="InParanoid" id="B7G2M8"/>
<dbReference type="EMBL" id="CM000614">
    <property type="protein sequence ID" value="EEC47157.1"/>
    <property type="molecule type" value="Genomic_DNA"/>
</dbReference>
<name>B7G2M8_PHATC</name>
<organism evidence="2 3">
    <name type="scientific">Phaeodactylum tricornutum (strain CCAP 1055/1)</name>
    <dbReference type="NCBI Taxonomy" id="556484"/>
    <lineage>
        <taxon>Eukaryota</taxon>
        <taxon>Sar</taxon>
        <taxon>Stramenopiles</taxon>
        <taxon>Ochrophyta</taxon>
        <taxon>Bacillariophyta</taxon>
        <taxon>Bacillariophyceae</taxon>
        <taxon>Bacillariophycidae</taxon>
        <taxon>Naviculales</taxon>
        <taxon>Phaeodactylaceae</taxon>
        <taxon>Phaeodactylum</taxon>
    </lineage>
</organism>
<reference evidence="2 3" key="1">
    <citation type="journal article" date="2008" name="Nature">
        <title>The Phaeodactylum genome reveals the evolutionary history of diatom genomes.</title>
        <authorList>
            <person name="Bowler C."/>
            <person name="Allen A.E."/>
            <person name="Badger J.H."/>
            <person name="Grimwood J."/>
            <person name="Jabbari K."/>
            <person name="Kuo A."/>
            <person name="Maheswari U."/>
            <person name="Martens C."/>
            <person name="Maumus F."/>
            <person name="Otillar R.P."/>
            <person name="Rayko E."/>
            <person name="Salamov A."/>
            <person name="Vandepoele K."/>
            <person name="Beszteri B."/>
            <person name="Gruber A."/>
            <person name="Heijde M."/>
            <person name="Katinka M."/>
            <person name="Mock T."/>
            <person name="Valentin K."/>
            <person name="Verret F."/>
            <person name="Berges J.A."/>
            <person name="Brownlee C."/>
            <person name="Cadoret J.P."/>
            <person name="Chiovitti A."/>
            <person name="Choi C.J."/>
            <person name="Coesel S."/>
            <person name="De Martino A."/>
            <person name="Detter J.C."/>
            <person name="Durkin C."/>
            <person name="Falciatore A."/>
            <person name="Fournet J."/>
            <person name="Haruta M."/>
            <person name="Huysman M.J."/>
            <person name="Jenkins B.D."/>
            <person name="Jiroutova K."/>
            <person name="Jorgensen R.E."/>
            <person name="Joubert Y."/>
            <person name="Kaplan A."/>
            <person name="Kroger N."/>
            <person name="Kroth P.G."/>
            <person name="La Roche J."/>
            <person name="Lindquist E."/>
            <person name="Lommer M."/>
            <person name="Martin-Jezequel V."/>
            <person name="Lopez P.J."/>
            <person name="Lucas S."/>
            <person name="Mangogna M."/>
            <person name="McGinnis K."/>
            <person name="Medlin L.K."/>
            <person name="Montsant A."/>
            <person name="Oudot-Le Secq M.P."/>
            <person name="Napoli C."/>
            <person name="Obornik M."/>
            <person name="Parker M.S."/>
            <person name="Petit J.L."/>
            <person name="Porcel B.M."/>
            <person name="Poulsen N."/>
            <person name="Robison M."/>
            <person name="Rychlewski L."/>
            <person name="Rynearson T.A."/>
            <person name="Schmutz J."/>
            <person name="Shapiro H."/>
            <person name="Siaut M."/>
            <person name="Stanley M."/>
            <person name="Sussman M.R."/>
            <person name="Taylor A.R."/>
            <person name="Vardi A."/>
            <person name="von Dassow P."/>
            <person name="Vyverman W."/>
            <person name="Willis A."/>
            <person name="Wyrwicz L.S."/>
            <person name="Rokhsar D.S."/>
            <person name="Weissenbach J."/>
            <person name="Armbrust E.V."/>
            <person name="Green B.R."/>
            <person name="Van de Peer Y."/>
            <person name="Grigoriev I.V."/>
        </authorList>
    </citation>
    <scope>NUCLEOTIDE SEQUENCE [LARGE SCALE GENOMIC DNA]</scope>
    <source>
        <strain evidence="2 3">CCAP 1055/1</strain>
    </source>
</reference>
<dbReference type="eggNOG" id="ENOG502SAKA">
    <property type="taxonomic scope" value="Eukaryota"/>
</dbReference>
<protein>
    <submittedName>
        <fullName evidence="2">Uncharacterized protein</fullName>
    </submittedName>
</protein>
<dbReference type="OrthoDB" id="43368at2759"/>
<accession>B7G2M8</accession>
<dbReference type="GeneID" id="7201937"/>
<keyword evidence="3" id="KW-1185">Reference proteome</keyword>
<evidence type="ECO:0000313" key="2">
    <source>
        <dbReference type="EMBL" id="EEC47157.1"/>
    </source>
</evidence>
<dbReference type="AlphaFoldDB" id="B7G2M8"/>
<evidence type="ECO:0000313" key="3">
    <source>
        <dbReference type="Proteomes" id="UP000000759"/>
    </source>
</evidence>
<dbReference type="PaxDb" id="2850-Phatr47145"/>
<gene>
    <name evidence="2" type="ORF">PHATRDRAFT_47145</name>
</gene>
<dbReference type="RefSeq" id="XP_002181234.1">
    <property type="nucleotide sequence ID" value="XM_002181198.1"/>
</dbReference>
<dbReference type="KEGG" id="pti:PHATRDRAFT_47145"/>
<dbReference type="Proteomes" id="UP000000759">
    <property type="component" value="Chromosome 12"/>
</dbReference>
<reference evidence="3" key="2">
    <citation type="submission" date="2008-08" db="EMBL/GenBank/DDBJ databases">
        <authorList>
            <consortium name="Diatom Consortium"/>
            <person name="Grigoriev I."/>
            <person name="Grimwood J."/>
            <person name="Kuo A."/>
            <person name="Otillar R.P."/>
            <person name="Salamov A."/>
            <person name="Detter J.C."/>
            <person name="Lindquist E."/>
            <person name="Shapiro H."/>
            <person name="Lucas S."/>
            <person name="Glavina del Rio T."/>
            <person name="Pitluck S."/>
            <person name="Rokhsar D."/>
            <person name="Bowler C."/>
        </authorList>
    </citation>
    <scope>GENOME REANNOTATION</scope>
    <source>
        <strain evidence="3">CCAP 1055/1</strain>
    </source>
</reference>